<accession>A0A9W4GTP8</accession>
<dbReference type="AlphaFoldDB" id="A0A9W4GTP8"/>
<sequence>MSEAGRDILTEPTPTTSAGGRGAHDRGPGTVICGAGAVDRTSIDGEPLLMGWAVSPTRPGTR</sequence>
<evidence type="ECO:0000313" key="3">
    <source>
        <dbReference type="Proteomes" id="UP001152519"/>
    </source>
</evidence>
<organism evidence="2 3">
    <name type="scientific">Actinacidiphila cocklensis</name>
    <dbReference type="NCBI Taxonomy" id="887465"/>
    <lineage>
        <taxon>Bacteria</taxon>
        <taxon>Bacillati</taxon>
        <taxon>Actinomycetota</taxon>
        <taxon>Actinomycetes</taxon>
        <taxon>Kitasatosporales</taxon>
        <taxon>Streptomycetaceae</taxon>
        <taxon>Actinacidiphila</taxon>
    </lineage>
</organism>
<evidence type="ECO:0000256" key="1">
    <source>
        <dbReference type="SAM" id="MobiDB-lite"/>
    </source>
</evidence>
<reference evidence="2" key="1">
    <citation type="submission" date="2021-05" db="EMBL/GenBank/DDBJ databases">
        <authorList>
            <person name="Arsene-Ploetze F."/>
        </authorList>
    </citation>
    <scope>NUCLEOTIDE SEQUENCE</scope>
    <source>
        <strain evidence="2">DSM 42138</strain>
    </source>
</reference>
<comment type="caution">
    <text evidence="2">The sequence shown here is derived from an EMBL/GenBank/DDBJ whole genome shotgun (WGS) entry which is preliminary data.</text>
</comment>
<dbReference type="Proteomes" id="UP001152519">
    <property type="component" value="Unassembled WGS sequence"/>
</dbReference>
<proteinExistence type="predicted"/>
<feature type="region of interest" description="Disordered" evidence="1">
    <location>
        <begin position="1"/>
        <end position="30"/>
    </location>
</feature>
<gene>
    <name evidence="2" type="ORF">SCOCK_30110</name>
</gene>
<protein>
    <submittedName>
        <fullName evidence="2">Uncharacterized protein</fullName>
    </submittedName>
</protein>
<name>A0A9W4GTP8_9ACTN</name>
<keyword evidence="3" id="KW-1185">Reference proteome</keyword>
<evidence type="ECO:0000313" key="2">
    <source>
        <dbReference type="EMBL" id="CAG6394877.1"/>
    </source>
</evidence>
<dbReference type="EMBL" id="CAJSLV010000059">
    <property type="protein sequence ID" value="CAG6394877.1"/>
    <property type="molecule type" value="Genomic_DNA"/>
</dbReference>